<accession>A0ABX6T0Y5</accession>
<organism evidence="2 3">
    <name type="scientific">Sphingomonas daechungensis</name>
    <dbReference type="NCBI Taxonomy" id="1176646"/>
    <lineage>
        <taxon>Bacteria</taxon>
        <taxon>Pseudomonadati</taxon>
        <taxon>Pseudomonadota</taxon>
        <taxon>Alphaproteobacteria</taxon>
        <taxon>Sphingomonadales</taxon>
        <taxon>Sphingomonadaceae</taxon>
        <taxon>Sphingomonas</taxon>
    </lineage>
</organism>
<dbReference type="SUPFAM" id="SSF51197">
    <property type="entry name" value="Clavaminate synthase-like"/>
    <property type="match status" value="1"/>
</dbReference>
<dbReference type="GO" id="GO:0051213">
    <property type="term" value="F:dioxygenase activity"/>
    <property type="evidence" value="ECO:0007669"/>
    <property type="project" value="UniProtKB-KW"/>
</dbReference>
<evidence type="ECO:0000313" key="2">
    <source>
        <dbReference type="EMBL" id="QNP43504.1"/>
    </source>
</evidence>
<gene>
    <name evidence="2" type="ORF">H9L15_01565</name>
</gene>
<dbReference type="InterPro" id="IPR008775">
    <property type="entry name" value="Phytyl_CoA_dOase-like"/>
</dbReference>
<name>A0ABX6T0Y5_9SPHN</name>
<dbReference type="Gene3D" id="2.60.120.620">
    <property type="entry name" value="q2cbj1_9rhob like domain"/>
    <property type="match status" value="1"/>
</dbReference>
<dbReference type="Proteomes" id="UP000516134">
    <property type="component" value="Chromosome"/>
</dbReference>
<dbReference type="Pfam" id="PF05721">
    <property type="entry name" value="PhyH"/>
    <property type="match status" value="1"/>
</dbReference>
<keyword evidence="2" id="KW-0223">Dioxygenase</keyword>
<feature type="region of interest" description="Disordered" evidence="1">
    <location>
        <begin position="346"/>
        <end position="370"/>
    </location>
</feature>
<reference evidence="2 3" key="1">
    <citation type="submission" date="2020-08" db="EMBL/GenBank/DDBJ databases">
        <title>Genome sequence of Sphingomonas daechungensis KACC 18115T.</title>
        <authorList>
            <person name="Hyun D.-W."/>
            <person name="Bae J.-W."/>
        </authorList>
    </citation>
    <scope>NUCLEOTIDE SEQUENCE [LARGE SCALE GENOMIC DNA]</scope>
    <source>
        <strain evidence="2 3">KACC 18115</strain>
    </source>
</reference>
<evidence type="ECO:0000313" key="3">
    <source>
        <dbReference type="Proteomes" id="UP000516134"/>
    </source>
</evidence>
<proteinExistence type="predicted"/>
<evidence type="ECO:0000256" key="1">
    <source>
        <dbReference type="SAM" id="MobiDB-lite"/>
    </source>
</evidence>
<sequence length="370" mass="42120">MPPKQTILKSWWRAPFWLAALLTGAKSFVDNPILGSRRLNAAGLHVWRLKGAHALARSRRSRLAGDIPLELREQFDRDGYVLIHDFLPQDLFQSFQRELLDPALECRSQQQGDTLTHRIPIGPGFRRRLPELAKLLDSRRWKGLLAYVASTRSAPLYYVQAIAGGVAEGPPDPQLELHADTFQPSMKAWLFLSDVPDDGRPLTYVAGSHRLSDARIAWEKRKSVDVLETGDRLSQRGSFRIALEELAELGLPQPTHFSVPANTLVVVDTCGFHARAQSTRPTMRVELWAFSRRSPFMPWTGFDPLSWHPIAIRRGEWLQSIVDWLDHRGLKKQHWRPAGRWPSNVFTLPGRKSAEAETPAEDFPRKEMRG</sequence>
<protein>
    <submittedName>
        <fullName evidence="2">Phytanoyl-CoA dioxygenase</fullName>
    </submittedName>
</protein>
<keyword evidence="2" id="KW-0560">Oxidoreductase</keyword>
<dbReference type="RefSeq" id="WP_187714934.1">
    <property type="nucleotide sequence ID" value="NZ_BAABJC010000001.1"/>
</dbReference>
<dbReference type="EMBL" id="CP060780">
    <property type="protein sequence ID" value="QNP43504.1"/>
    <property type="molecule type" value="Genomic_DNA"/>
</dbReference>
<keyword evidence="3" id="KW-1185">Reference proteome</keyword>